<name>A0A3M3XEW3_PSEFL</name>
<sequence>MSIFLLLRLYAACRFHRFGDRANAARHPSINPPGATRVEGGERFYIASTRLKEISNGMV</sequence>
<dbReference type="EMBL" id="LS483372">
    <property type="protein sequence ID" value="SQF94592.1"/>
    <property type="molecule type" value="Genomic_DNA"/>
</dbReference>
<accession>A0A3M3XEW3</accession>
<reference evidence="1 2" key="1">
    <citation type="submission" date="2018-06" db="EMBL/GenBank/DDBJ databases">
        <authorList>
            <consortium name="Pathogen Informatics"/>
            <person name="Doyle S."/>
        </authorList>
    </citation>
    <scope>NUCLEOTIDE SEQUENCE [LARGE SCALE GENOMIC DNA]</scope>
    <source>
        <strain evidence="1 2">NCTC10038</strain>
    </source>
</reference>
<protein>
    <submittedName>
        <fullName evidence="1">Voltage-gated ion channel superfamily protein</fullName>
    </submittedName>
</protein>
<evidence type="ECO:0000313" key="1">
    <source>
        <dbReference type="EMBL" id="SQF94592.1"/>
    </source>
</evidence>
<gene>
    <name evidence="1" type="ORF">NCTC10038_05391</name>
</gene>
<organism evidence="1 2">
    <name type="scientific">Pseudomonas fluorescens</name>
    <dbReference type="NCBI Taxonomy" id="294"/>
    <lineage>
        <taxon>Bacteria</taxon>
        <taxon>Pseudomonadati</taxon>
        <taxon>Pseudomonadota</taxon>
        <taxon>Gammaproteobacteria</taxon>
        <taxon>Pseudomonadales</taxon>
        <taxon>Pseudomonadaceae</taxon>
        <taxon>Pseudomonas</taxon>
    </lineage>
</organism>
<proteinExistence type="predicted"/>
<evidence type="ECO:0000313" key="2">
    <source>
        <dbReference type="Proteomes" id="UP000248640"/>
    </source>
</evidence>
<dbReference type="Proteomes" id="UP000248640">
    <property type="component" value="Chromosome 1"/>
</dbReference>
<dbReference type="AlphaFoldDB" id="A0A3M3XEW3"/>